<feature type="region of interest" description="Disordered" evidence="1">
    <location>
        <begin position="152"/>
        <end position="183"/>
    </location>
</feature>
<name>A0AAV1J4C5_9NEOP</name>
<feature type="compositionally biased region" description="Polar residues" evidence="1">
    <location>
        <begin position="161"/>
        <end position="177"/>
    </location>
</feature>
<feature type="region of interest" description="Disordered" evidence="1">
    <location>
        <begin position="280"/>
        <end position="324"/>
    </location>
</feature>
<comment type="caution">
    <text evidence="2">The sequence shown here is derived from an EMBL/GenBank/DDBJ whole genome shotgun (WGS) entry which is preliminary data.</text>
</comment>
<evidence type="ECO:0000313" key="2">
    <source>
        <dbReference type="EMBL" id="CAK1543688.1"/>
    </source>
</evidence>
<keyword evidence="3" id="KW-1185">Reference proteome</keyword>
<protein>
    <submittedName>
        <fullName evidence="2">Uncharacterized protein</fullName>
    </submittedName>
</protein>
<feature type="compositionally biased region" description="Basic residues" evidence="1">
    <location>
        <begin position="302"/>
        <end position="316"/>
    </location>
</feature>
<dbReference type="EMBL" id="CAVLEF010000004">
    <property type="protein sequence ID" value="CAK1543688.1"/>
    <property type="molecule type" value="Genomic_DNA"/>
</dbReference>
<organism evidence="2 3">
    <name type="scientific">Leptosia nina</name>
    <dbReference type="NCBI Taxonomy" id="320188"/>
    <lineage>
        <taxon>Eukaryota</taxon>
        <taxon>Metazoa</taxon>
        <taxon>Ecdysozoa</taxon>
        <taxon>Arthropoda</taxon>
        <taxon>Hexapoda</taxon>
        <taxon>Insecta</taxon>
        <taxon>Pterygota</taxon>
        <taxon>Neoptera</taxon>
        <taxon>Endopterygota</taxon>
        <taxon>Lepidoptera</taxon>
        <taxon>Glossata</taxon>
        <taxon>Ditrysia</taxon>
        <taxon>Papilionoidea</taxon>
        <taxon>Pieridae</taxon>
        <taxon>Pierinae</taxon>
        <taxon>Leptosia</taxon>
    </lineage>
</organism>
<gene>
    <name evidence="2" type="ORF">LNINA_LOCUS3490</name>
</gene>
<feature type="region of interest" description="Disordered" evidence="1">
    <location>
        <begin position="958"/>
        <end position="977"/>
    </location>
</feature>
<evidence type="ECO:0000313" key="3">
    <source>
        <dbReference type="Proteomes" id="UP001497472"/>
    </source>
</evidence>
<feature type="region of interest" description="Disordered" evidence="1">
    <location>
        <begin position="921"/>
        <end position="941"/>
    </location>
</feature>
<feature type="compositionally biased region" description="Polar residues" evidence="1">
    <location>
        <begin position="922"/>
        <end position="936"/>
    </location>
</feature>
<sequence>MSPPTEKTLLSRISARVLTWDISSNVSRNLTRLTQGYATSASARRAVQRSAGGGTAVDAITRTFGATAKVLDKRAPEQCKPYESSFSEGCPPADWCIGCTVCDCDANGRWDCHILSFCPDKKGKKQMQKKKSPYRTKSAIKGNNSILKTKKKLTTKKGQSKIPNHTLKNTKPSNNAKKNVPAQKPTFKRSPYIKKGNVKTIQTKKVTHIKNNNKKVQKKSAIKASNTKTIKMKSSSVQKDKKISYRSLLQNVKEKNDTYKLAEAIVKKVMANVEKFINENQKQLNNPKEIQKRSMPKNNTYSHKHKSGKNFKKKPLPKQQYVTRQKRSIEERYNLTNTEDTTTHVEMTSNKANLTVVLNDNYYDITPITKSAGYYKYAITSEPLRRNETKEKTRTKKNINNKKHKNILNALCKKFLLCHPDLSDKRLQNKLADLNFETSKILKTVTSIKGLLQLLNKTGNSSEYGDTISDIDRLDIILREYYTMDHTLNITETQRMQMKYVKENTQEFIRNLEKFALIFNDIIHIIGKQSKVSGFSHKVPHRKLRCSKRFADKGNQTIDDSITRLKRLLLSYNLVQNKFMSKMYDAIISLQRNMDRVTTKVSQNKTLLNTGNDIETYSRNIIENLRKLKELGQKLNSSGRVKRQAMRDEDAIEYLLVLMEYLLKQNKHVDNRPVSDGIDLLIDAIKNAPDIKPIKFNFVEFTTKPIPSRTTESSKDEILKRGQVMLSKEREYSYKNLNSFVDDFDIRNDNNKLNKKEVTPIYVQKFKEYANGSKSEEITEPSMPVYINKEDPETYLAGDKIEEKSFKQNYEVYNSDGDDENEAIDTIVNKGNATNEETTLKSNLDADKEHEKILNQLEIGVTENKGNGEEVLSKFDWGYDNRDLKSALDATTTTLSSLKSIKPQLVTRTVRQYIDKYANPLSGLSSEETDPNNVKTKATPKDSVKKIDIFSSFDYNADRREDSDSKEDKNDVFSDFV</sequence>
<dbReference type="Proteomes" id="UP001497472">
    <property type="component" value="Unassembled WGS sequence"/>
</dbReference>
<reference evidence="2 3" key="1">
    <citation type="submission" date="2023-11" db="EMBL/GenBank/DDBJ databases">
        <authorList>
            <person name="Okamura Y."/>
        </authorList>
    </citation>
    <scope>NUCLEOTIDE SEQUENCE [LARGE SCALE GENOMIC DNA]</scope>
</reference>
<evidence type="ECO:0000256" key="1">
    <source>
        <dbReference type="SAM" id="MobiDB-lite"/>
    </source>
</evidence>
<accession>A0AAV1J4C5</accession>
<proteinExistence type="predicted"/>
<dbReference type="AlphaFoldDB" id="A0AAV1J4C5"/>